<reference evidence="1" key="1">
    <citation type="journal article" date="2020" name="Nature">
        <title>Giant virus diversity and host interactions through global metagenomics.</title>
        <authorList>
            <person name="Schulz F."/>
            <person name="Roux S."/>
            <person name="Paez-Espino D."/>
            <person name="Jungbluth S."/>
            <person name="Walsh D.A."/>
            <person name="Denef V.J."/>
            <person name="McMahon K.D."/>
            <person name="Konstantinidis K.T."/>
            <person name="Eloe-Fadrosh E.A."/>
            <person name="Kyrpides N.C."/>
            <person name="Woyke T."/>
        </authorList>
    </citation>
    <scope>NUCLEOTIDE SEQUENCE</scope>
    <source>
        <strain evidence="1">GVMAG-S-ERX556049-19</strain>
    </source>
</reference>
<evidence type="ECO:0000313" key="1">
    <source>
        <dbReference type="EMBL" id="QHT37964.1"/>
    </source>
</evidence>
<organism evidence="1">
    <name type="scientific">viral metagenome</name>
    <dbReference type="NCBI Taxonomy" id="1070528"/>
    <lineage>
        <taxon>unclassified sequences</taxon>
        <taxon>metagenomes</taxon>
        <taxon>organismal metagenomes</taxon>
    </lineage>
</organism>
<accession>A0A6C0FA77</accession>
<dbReference type="AlphaFoldDB" id="A0A6C0FA77"/>
<protein>
    <submittedName>
        <fullName evidence="1">Uncharacterized protein</fullName>
    </submittedName>
</protein>
<proteinExistence type="predicted"/>
<name>A0A6C0FA77_9ZZZZ</name>
<sequence length="182" mass="22285">MEDLRDLMELIGWLADYYQEYFCYEIFHDDLANYIRENQSIGHELFLQYENNPEDMPMLYNWEIFFQRKFLWKYGRFYKNRYHMPHQQHTEITQATIRFLHSHPSKTYKNKTRREALKRNINDPRLLAICRNVLALMTEKERTIFVNYKTTRGGGAKLNKFIYLIDNSRAWTEDSDDDDDEQ</sequence>
<dbReference type="EMBL" id="MN738823">
    <property type="protein sequence ID" value="QHT37964.1"/>
    <property type="molecule type" value="Genomic_DNA"/>
</dbReference>